<dbReference type="Pfam" id="PF14021">
    <property type="entry name" value="TNT"/>
    <property type="match status" value="1"/>
</dbReference>
<feature type="domain" description="TNT" evidence="1">
    <location>
        <begin position="41"/>
        <end position="91"/>
    </location>
</feature>
<evidence type="ECO:0000313" key="2">
    <source>
        <dbReference type="EMBL" id="MTB63921.1"/>
    </source>
</evidence>
<sequence length="163" mass="18603">MPKDASVLTPKGKIDWEQVPNGGYILDETGVAIKEEYIPKVGEIFDRYGPEDGRYTSPVRDGVPFTYEQRSLPYVEDTSKYYQYEVIGDFSDLKSYIDNTIDIELKEKIYRDVQKYYGGNLNNLRTYQGEIAPGFGAIGRGIQTEMPLSVDKLQQLGLLRKIK</sequence>
<dbReference type="Proteomes" id="UP000435060">
    <property type="component" value="Unassembled WGS sequence"/>
</dbReference>
<accession>A0ABW9R1H9</accession>
<name>A0ABW9R1H9_9STRE</name>
<keyword evidence="3" id="KW-1185">Reference proteome</keyword>
<comment type="caution">
    <text evidence="2">The sequence shown here is derived from an EMBL/GenBank/DDBJ whole genome shotgun (WGS) entry which is preliminary data.</text>
</comment>
<gene>
    <name evidence="2" type="ORF">GGG87_02755</name>
</gene>
<proteinExistence type="predicted"/>
<evidence type="ECO:0000313" key="3">
    <source>
        <dbReference type="Proteomes" id="UP000435060"/>
    </source>
</evidence>
<reference evidence="2 3" key="1">
    <citation type="submission" date="2019-11" db="EMBL/GenBank/DDBJ databases">
        <title>Streptococcis sp. isolated from the respiratory tract of Marmot.</title>
        <authorList>
            <person name="Zhang G."/>
        </authorList>
    </citation>
    <scope>NUCLEOTIDE SEQUENCE [LARGE SCALE GENOMIC DNA]</scope>
    <source>
        <strain evidence="3">zg-86</strain>
    </source>
</reference>
<dbReference type="EMBL" id="WLCG01000003">
    <property type="protein sequence ID" value="MTB63921.1"/>
    <property type="molecule type" value="Genomic_DNA"/>
</dbReference>
<evidence type="ECO:0000259" key="1">
    <source>
        <dbReference type="Pfam" id="PF14021"/>
    </source>
</evidence>
<organism evidence="2 3">
    <name type="scientific">Streptococcus zhangguiae</name>
    <dbReference type="NCBI Taxonomy" id="2664091"/>
    <lineage>
        <taxon>Bacteria</taxon>
        <taxon>Bacillati</taxon>
        <taxon>Bacillota</taxon>
        <taxon>Bacilli</taxon>
        <taxon>Lactobacillales</taxon>
        <taxon>Streptococcaceae</taxon>
        <taxon>Streptococcus</taxon>
    </lineage>
</organism>
<protein>
    <submittedName>
        <fullName evidence="2">DUF4237 domain-containing protein</fullName>
    </submittedName>
</protein>
<dbReference type="InterPro" id="IPR025331">
    <property type="entry name" value="TNT"/>
</dbReference>